<evidence type="ECO:0000313" key="10">
    <source>
        <dbReference type="EMBL" id="CAD7642132.1"/>
    </source>
</evidence>
<evidence type="ECO:0000256" key="6">
    <source>
        <dbReference type="ARBA" id="ARBA00022964"/>
    </source>
</evidence>
<dbReference type="GO" id="GO:0042412">
    <property type="term" value="P:taurine biosynthetic process"/>
    <property type="evidence" value="ECO:0007669"/>
    <property type="project" value="UniProtKB-UniRule"/>
</dbReference>
<dbReference type="InterPro" id="IPR010300">
    <property type="entry name" value="CDO_1"/>
</dbReference>
<dbReference type="InterPro" id="IPR011051">
    <property type="entry name" value="RmlC_Cupin_sf"/>
</dbReference>
<comment type="catalytic activity">
    <reaction evidence="9">
        <text>L-cysteine + O2 = 3-sulfino-L-alanine + H(+)</text>
        <dbReference type="Rhea" id="RHEA:20441"/>
        <dbReference type="ChEBI" id="CHEBI:15378"/>
        <dbReference type="ChEBI" id="CHEBI:15379"/>
        <dbReference type="ChEBI" id="CHEBI:35235"/>
        <dbReference type="ChEBI" id="CHEBI:61085"/>
        <dbReference type="EC" id="1.13.11.20"/>
    </reaction>
</comment>
<keyword evidence="11" id="KW-1185">Reference proteome</keyword>
<comment type="cofactor">
    <cofactor evidence="9">
        <name>Fe cation</name>
        <dbReference type="ChEBI" id="CHEBI:24875"/>
    </cofactor>
    <text evidence="9">Binds 1 Fe cation per subunit.</text>
</comment>
<dbReference type="GO" id="GO:0019448">
    <property type="term" value="P:L-cysteine catabolic process"/>
    <property type="evidence" value="ECO:0007669"/>
    <property type="project" value="TreeGrafter"/>
</dbReference>
<evidence type="ECO:0000256" key="1">
    <source>
        <dbReference type="ARBA" id="ARBA00004759"/>
    </source>
</evidence>
<keyword evidence="5" id="KW-0883">Thioether bond</keyword>
<sequence>MLLCWSEGQGSVIHDHSDAHCFMKILSGNLHETRFEWPDNTSDVNDMKAIDENELKTNDVAYINGKADYIQLVYIEWKTGVIAGNLCHYISILLHILNARSLTRELVLEMKQK</sequence>
<accession>A0A7R9LI81</accession>
<keyword evidence="8 9" id="KW-0408">Iron</keyword>
<protein>
    <recommendedName>
        <fullName evidence="3 9">Cysteine dioxygenase</fullName>
        <ecNumber evidence="3 9">1.13.11.20</ecNumber>
    </recommendedName>
</protein>
<reference evidence="10" key="1">
    <citation type="submission" date="2020-11" db="EMBL/GenBank/DDBJ databases">
        <authorList>
            <person name="Tran Van P."/>
        </authorList>
    </citation>
    <scope>NUCLEOTIDE SEQUENCE</scope>
</reference>
<dbReference type="AlphaFoldDB" id="A0A7R9LI81"/>
<dbReference type="CDD" id="cd10548">
    <property type="entry name" value="cupin_CDO"/>
    <property type="match status" value="1"/>
</dbReference>
<keyword evidence="7 9" id="KW-0560">Oxidoreductase</keyword>
<evidence type="ECO:0000256" key="9">
    <source>
        <dbReference type="RuleBase" id="RU366010"/>
    </source>
</evidence>
<dbReference type="InterPro" id="IPR014710">
    <property type="entry name" value="RmlC-like_jellyroll"/>
</dbReference>
<dbReference type="PANTHER" id="PTHR12918">
    <property type="entry name" value="CYSTEINE DIOXYGENASE"/>
    <property type="match status" value="1"/>
</dbReference>
<dbReference type="Gene3D" id="2.60.120.10">
    <property type="entry name" value="Jelly Rolls"/>
    <property type="match status" value="1"/>
</dbReference>
<evidence type="ECO:0000256" key="4">
    <source>
        <dbReference type="ARBA" id="ARBA00022723"/>
    </source>
</evidence>
<dbReference type="GO" id="GO:0017172">
    <property type="term" value="F:cysteine dioxygenase activity"/>
    <property type="evidence" value="ECO:0007669"/>
    <property type="project" value="UniProtKB-UniRule"/>
</dbReference>
<dbReference type="OrthoDB" id="543511at2759"/>
<dbReference type="EC" id="1.13.11.20" evidence="3 9"/>
<evidence type="ECO:0000256" key="7">
    <source>
        <dbReference type="ARBA" id="ARBA00023002"/>
    </source>
</evidence>
<gene>
    <name evidence="10" type="ORF">OSB1V03_LOCUS19002</name>
</gene>
<dbReference type="EMBL" id="CAJPIZ010026577">
    <property type="protein sequence ID" value="CAG2119052.1"/>
    <property type="molecule type" value="Genomic_DNA"/>
</dbReference>
<evidence type="ECO:0000313" key="11">
    <source>
        <dbReference type="Proteomes" id="UP000759131"/>
    </source>
</evidence>
<organism evidence="10">
    <name type="scientific">Medioppia subpectinata</name>
    <dbReference type="NCBI Taxonomy" id="1979941"/>
    <lineage>
        <taxon>Eukaryota</taxon>
        <taxon>Metazoa</taxon>
        <taxon>Ecdysozoa</taxon>
        <taxon>Arthropoda</taxon>
        <taxon>Chelicerata</taxon>
        <taxon>Arachnida</taxon>
        <taxon>Acari</taxon>
        <taxon>Acariformes</taxon>
        <taxon>Sarcoptiformes</taxon>
        <taxon>Oribatida</taxon>
        <taxon>Brachypylina</taxon>
        <taxon>Oppioidea</taxon>
        <taxon>Oppiidae</taxon>
        <taxon>Medioppia</taxon>
    </lineage>
</organism>
<dbReference type="Pfam" id="PF05995">
    <property type="entry name" value="CDO_I"/>
    <property type="match status" value="1"/>
</dbReference>
<evidence type="ECO:0000256" key="3">
    <source>
        <dbReference type="ARBA" id="ARBA00013133"/>
    </source>
</evidence>
<dbReference type="SUPFAM" id="SSF51182">
    <property type="entry name" value="RmlC-like cupins"/>
    <property type="match status" value="1"/>
</dbReference>
<proteinExistence type="inferred from homology"/>
<keyword evidence="6 9" id="KW-0223">Dioxygenase</keyword>
<evidence type="ECO:0000256" key="8">
    <source>
        <dbReference type="ARBA" id="ARBA00023004"/>
    </source>
</evidence>
<dbReference type="Proteomes" id="UP000759131">
    <property type="component" value="Unassembled WGS sequence"/>
</dbReference>
<evidence type="ECO:0000256" key="5">
    <source>
        <dbReference type="ARBA" id="ARBA00022784"/>
    </source>
</evidence>
<comment type="similarity">
    <text evidence="2 9">Belongs to the cysteine dioxygenase family.</text>
</comment>
<dbReference type="GO" id="GO:0008198">
    <property type="term" value="F:ferrous iron binding"/>
    <property type="evidence" value="ECO:0007669"/>
    <property type="project" value="TreeGrafter"/>
</dbReference>
<dbReference type="UniPathway" id="UPA00012">
    <property type="reaction ID" value="UER00537"/>
</dbReference>
<name>A0A7R9LI81_9ACAR</name>
<dbReference type="EMBL" id="OC881152">
    <property type="protein sequence ID" value="CAD7642132.1"/>
    <property type="molecule type" value="Genomic_DNA"/>
</dbReference>
<evidence type="ECO:0000256" key="2">
    <source>
        <dbReference type="ARBA" id="ARBA00006622"/>
    </source>
</evidence>
<dbReference type="PANTHER" id="PTHR12918:SF1">
    <property type="entry name" value="CYSTEINE DIOXYGENASE TYPE 1"/>
    <property type="match status" value="1"/>
</dbReference>
<comment type="pathway">
    <text evidence="1 9">Organosulfur biosynthesis; taurine biosynthesis; hypotaurine from L-cysteine: step 1/2.</text>
</comment>
<keyword evidence="4 9" id="KW-0479">Metal-binding</keyword>